<dbReference type="HAMAP" id="MF_00104">
    <property type="entry name" value="RNase_III"/>
    <property type="match status" value="1"/>
</dbReference>
<keyword evidence="3 9" id="KW-0698">rRNA processing</keyword>
<dbReference type="KEGG" id="mff:MFFC18_21780"/>
<comment type="catalytic activity">
    <reaction evidence="1 9">
        <text>Endonucleolytic cleavage to 5'-phosphomonoester.</text>
        <dbReference type="EC" id="3.1.26.3"/>
    </reaction>
</comment>
<comment type="function">
    <text evidence="9">Digests double-stranded RNA. Involved in the processing of primary rRNA transcript to yield the immediate precursors to the large and small rRNAs (23S and 16S). Processes some mRNAs, and tRNAs when they are encoded in the rRNA operon. Processes pre-crRNA and tracrRNA of type II CRISPR loci if present in the organism.</text>
</comment>
<comment type="cofactor">
    <cofactor evidence="9">
        <name>Mg(2+)</name>
        <dbReference type="ChEBI" id="CHEBI:18420"/>
    </cofactor>
</comment>
<keyword evidence="8 9" id="KW-0694">RNA-binding</keyword>
<feature type="domain" description="RNase III" evidence="11">
    <location>
        <begin position="15"/>
        <end position="139"/>
    </location>
</feature>
<dbReference type="GO" id="GO:0019843">
    <property type="term" value="F:rRNA binding"/>
    <property type="evidence" value="ECO:0007669"/>
    <property type="project" value="UniProtKB-KW"/>
</dbReference>
<dbReference type="Proteomes" id="UP000322214">
    <property type="component" value="Chromosome"/>
</dbReference>
<feature type="binding site" evidence="9">
    <location>
        <position position="125"/>
    </location>
    <ligand>
        <name>Mg(2+)</name>
        <dbReference type="ChEBI" id="CHEBI:18420"/>
    </ligand>
</feature>
<dbReference type="Gene3D" id="1.10.1520.10">
    <property type="entry name" value="Ribonuclease III domain"/>
    <property type="match status" value="1"/>
</dbReference>
<comment type="subcellular location">
    <subcellularLocation>
        <location evidence="9">Cytoplasm</location>
    </subcellularLocation>
</comment>
<feature type="active site" evidence="9">
    <location>
        <position position="57"/>
    </location>
</feature>
<keyword evidence="9" id="KW-0963">Cytoplasm</keyword>
<dbReference type="SUPFAM" id="SSF54768">
    <property type="entry name" value="dsRNA-binding domain-like"/>
    <property type="match status" value="1"/>
</dbReference>
<comment type="subunit">
    <text evidence="9">Homodimer.</text>
</comment>
<dbReference type="GO" id="GO:0006397">
    <property type="term" value="P:mRNA processing"/>
    <property type="evidence" value="ECO:0007669"/>
    <property type="project" value="UniProtKB-UniRule"/>
</dbReference>
<feature type="binding site" evidence="9">
    <location>
        <position position="53"/>
    </location>
    <ligand>
        <name>Mg(2+)</name>
        <dbReference type="ChEBI" id="CHEBI:18420"/>
    </ligand>
</feature>
<dbReference type="CDD" id="cd00593">
    <property type="entry name" value="RIBOc"/>
    <property type="match status" value="1"/>
</dbReference>
<evidence type="ECO:0000256" key="3">
    <source>
        <dbReference type="ARBA" id="ARBA00022552"/>
    </source>
</evidence>
<dbReference type="EC" id="3.1.26.3" evidence="9"/>
<accession>A0A5B9PBI5</accession>
<dbReference type="GO" id="GO:0008033">
    <property type="term" value="P:tRNA processing"/>
    <property type="evidence" value="ECO:0007669"/>
    <property type="project" value="UniProtKB-KW"/>
</dbReference>
<organism evidence="12 13">
    <name type="scientific">Mariniblastus fucicola</name>
    <dbReference type="NCBI Taxonomy" id="980251"/>
    <lineage>
        <taxon>Bacteria</taxon>
        <taxon>Pseudomonadati</taxon>
        <taxon>Planctomycetota</taxon>
        <taxon>Planctomycetia</taxon>
        <taxon>Pirellulales</taxon>
        <taxon>Pirellulaceae</taxon>
        <taxon>Mariniblastus</taxon>
    </lineage>
</organism>
<keyword evidence="4 9" id="KW-0507">mRNA processing</keyword>
<keyword evidence="5 9" id="KW-0540">Nuclease</keyword>
<feature type="domain" description="DRBM" evidence="10">
    <location>
        <begin position="166"/>
        <end position="235"/>
    </location>
</feature>
<dbReference type="SMART" id="SM00535">
    <property type="entry name" value="RIBOc"/>
    <property type="match status" value="1"/>
</dbReference>
<protein>
    <recommendedName>
        <fullName evidence="9">Ribonuclease 3</fullName>
        <ecNumber evidence="9">3.1.26.3</ecNumber>
    </recommendedName>
    <alternativeName>
        <fullName evidence="9">Ribonuclease III</fullName>
        <shortName evidence="9">RNase III</shortName>
    </alternativeName>
</protein>
<dbReference type="EMBL" id="CP042912">
    <property type="protein sequence ID" value="QEG22302.1"/>
    <property type="molecule type" value="Genomic_DNA"/>
</dbReference>
<dbReference type="SMART" id="SM00358">
    <property type="entry name" value="DSRM"/>
    <property type="match status" value="1"/>
</dbReference>
<dbReference type="GO" id="GO:0004525">
    <property type="term" value="F:ribonuclease III activity"/>
    <property type="evidence" value="ECO:0007669"/>
    <property type="project" value="UniProtKB-UniRule"/>
</dbReference>
<comment type="similarity">
    <text evidence="2">Belongs to the ribonuclease III family.</text>
</comment>
<dbReference type="NCBIfam" id="TIGR02191">
    <property type="entry name" value="RNaseIII"/>
    <property type="match status" value="1"/>
</dbReference>
<dbReference type="GO" id="GO:0005737">
    <property type="term" value="C:cytoplasm"/>
    <property type="evidence" value="ECO:0007669"/>
    <property type="project" value="UniProtKB-SubCell"/>
</dbReference>
<dbReference type="FunFam" id="1.10.1520.10:FF:000001">
    <property type="entry name" value="Ribonuclease 3"/>
    <property type="match status" value="1"/>
</dbReference>
<dbReference type="PANTHER" id="PTHR11207:SF0">
    <property type="entry name" value="RIBONUCLEASE 3"/>
    <property type="match status" value="1"/>
</dbReference>
<dbReference type="STRING" id="980251.GCA_001642875_00130"/>
<dbReference type="PROSITE" id="PS00517">
    <property type="entry name" value="RNASE_3_1"/>
    <property type="match status" value="1"/>
</dbReference>
<dbReference type="AlphaFoldDB" id="A0A5B9PBI5"/>
<keyword evidence="13" id="KW-1185">Reference proteome</keyword>
<dbReference type="InterPro" id="IPR036389">
    <property type="entry name" value="RNase_III_sf"/>
</dbReference>
<gene>
    <name evidence="9 12" type="primary">rnc</name>
    <name evidence="12" type="ORF">MFFC18_21780</name>
</gene>
<dbReference type="GO" id="GO:0046872">
    <property type="term" value="F:metal ion binding"/>
    <property type="evidence" value="ECO:0007669"/>
    <property type="project" value="UniProtKB-KW"/>
</dbReference>
<keyword evidence="6 9" id="KW-0255">Endonuclease</keyword>
<name>A0A5B9PBI5_9BACT</name>
<dbReference type="RefSeq" id="WP_075081585.1">
    <property type="nucleotide sequence ID" value="NZ_CP042912.1"/>
</dbReference>
<evidence type="ECO:0000256" key="6">
    <source>
        <dbReference type="ARBA" id="ARBA00022759"/>
    </source>
</evidence>
<dbReference type="Pfam" id="PF14622">
    <property type="entry name" value="Ribonucleas_3_3"/>
    <property type="match status" value="1"/>
</dbReference>
<evidence type="ECO:0000259" key="10">
    <source>
        <dbReference type="PROSITE" id="PS50137"/>
    </source>
</evidence>
<sequence length="246" mass="27465">MKSTSRQTDSTAELVEACEEMLGYHFQNKTLISEAITHSSFADKRVNSYERLEFLGDSILGFTVCEYLFHRYPNWLEGDLTKVKSNVVSRQTCARIGLEMGIDRILVVGKGVGTLGRVPSSLVANAFESIVGAIYLDGGVEAVRDFLMPLIERHVDAAVAGRLEINYKSELQQYSQKRFSVPPNYRVVDDRGPDHEKEFLIAAVVHKQTFSPAWGSNKKEAEQRAAANALAELDGNEPPFFDEKSE</sequence>
<dbReference type="SUPFAM" id="SSF69065">
    <property type="entry name" value="RNase III domain-like"/>
    <property type="match status" value="1"/>
</dbReference>
<dbReference type="PROSITE" id="PS50142">
    <property type="entry name" value="RNASE_3_2"/>
    <property type="match status" value="1"/>
</dbReference>
<dbReference type="Gene3D" id="3.30.160.20">
    <property type="match status" value="1"/>
</dbReference>
<dbReference type="Pfam" id="PF00035">
    <property type="entry name" value="dsrm"/>
    <property type="match status" value="1"/>
</dbReference>
<feature type="active site" evidence="9">
    <location>
        <position position="128"/>
    </location>
</feature>
<proteinExistence type="inferred from homology"/>
<dbReference type="GO" id="GO:0010468">
    <property type="term" value="P:regulation of gene expression"/>
    <property type="evidence" value="ECO:0007669"/>
    <property type="project" value="TreeGrafter"/>
</dbReference>
<dbReference type="PANTHER" id="PTHR11207">
    <property type="entry name" value="RIBONUCLEASE III"/>
    <property type="match status" value="1"/>
</dbReference>
<reference evidence="12 13" key="1">
    <citation type="submission" date="2019-08" db="EMBL/GenBank/DDBJ databases">
        <title>Deep-cultivation of Planctomycetes and their phenomic and genomic characterization uncovers novel biology.</title>
        <authorList>
            <person name="Wiegand S."/>
            <person name="Jogler M."/>
            <person name="Boedeker C."/>
            <person name="Pinto D."/>
            <person name="Vollmers J."/>
            <person name="Rivas-Marin E."/>
            <person name="Kohn T."/>
            <person name="Peeters S.H."/>
            <person name="Heuer A."/>
            <person name="Rast P."/>
            <person name="Oberbeckmann S."/>
            <person name="Bunk B."/>
            <person name="Jeske O."/>
            <person name="Meyerdierks A."/>
            <person name="Storesund J.E."/>
            <person name="Kallscheuer N."/>
            <person name="Luecker S."/>
            <person name="Lage O.M."/>
            <person name="Pohl T."/>
            <person name="Merkel B.J."/>
            <person name="Hornburger P."/>
            <person name="Mueller R.-W."/>
            <person name="Bruemmer F."/>
            <person name="Labrenz M."/>
            <person name="Spormann A.M."/>
            <person name="Op den Camp H."/>
            <person name="Overmann J."/>
            <person name="Amann R."/>
            <person name="Jetten M.S.M."/>
            <person name="Mascher T."/>
            <person name="Medema M.H."/>
            <person name="Devos D.P."/>
            <person name="Kaster A.-K."/>
            <person name="Ovreas L."/>
            <person name="Rohde M."/>
            <person name="Galperin M.Y."/>
            <person name="Jogler C."/>
        </authorList>
    </citation>
    <scope>NUCLEOTIDE SEQUENCE [LARGE SCALE GENOMIC DNA]</scope>
    <source>
        <strain evidence="12 13">FC18</strain>
    </source>
</reference>
<keyword evidence="9" id="KW-0479">Metal-binding</keyword>
<evidence type="ECO:0000256" key="8">
    <source>
        <dbReference type="ARBA" id="ARBA00022884"/>
    </source>
</evidence>
<evidence type="ECO:0000256" key="4">
    <source>
        <dbReference type="ARBA" id="ARBA00022664"/>
    </source>
</evidence>
<evidence type="ECO:0000313" key="12">
    <source>
        <dbReference type="EMBL" id="QEG22302.1"/>
    </source>
</evidence>
<dbReference type="CDD" id="cd10845">
    <property type="entry name" value="DSRM_RNAse_III_family"/>
    <property type="match status" value="1"/>
</dbReference>
<dbReference type="InterPro" id="IPR011907">
    <property type="entry name" value="RNase_III"/>
</dbReference>
<evidence type="ECO:0000256" key="7">
    <source>
        <dbReference type="ARBA" id="ARBA00022801"/>
    </source>
</evidence>
<evidence type="ECO:0000259" key="11">
    <source>
        <dbReference type="PROSITE" id="PS50142"/>
    </source>
</evidence>
<dbReference type="InterPro" id="IPR000999">
    <property type="entry name" value="RNase_III_dom"/>
</dbReference>
<dbReference type="GO" id="GO:0003725">
    <property type="term" value="F:double-stranded RNA binding"/>
    <property type="evidence" value="ECO:0007669"/>
    <property type="project" value="TreeGrafter"/>
</dbReference>
<keyword evidence="9" id="KW-0460">Magnesium</keyword>
<dbReference type="OrthoDB" id="9805026at2"/>
<evidence type="ECO:0000256" key="9">
    <source>
        <dbReference type="HAMAP-Rule" id="MF_00104"/>
    </source>
</evidence>
<dbReference type="InterPro" id="IPR014720">
    <property type="entry name" value="dsRBD_dom"/>
</dbReference>
<evidence type="ECO:0000256" key="5">
    <source>
        <dbReference type="ARBA" id="ARBA00022722"/>
    </source>
</evidence>
<dbReference type="PROSITE" id="PS50137">
    <property type="entry name" value="DS_RBD"/>
    <property type="match status" value="1"/>
</dbReference>
<keyword evidence="9" id="KW-0819">tRNA processing</keyword>
<dbReference type="GO" id="GO:0006364">
    <property type="term" value="P:rRNA processing"/>
    <property type="evidence" value="ECO:0007669"/>
    <property type="project" value="UniProtKB-UniRule"/>
</dbReference>
<keyword evidence="9" id="KW-0699">rRNA-binding</keyword>
<feature type="binding site" evidence="9">
    <location>
        <position position="128"/>
    </location>
    <ligand>
        <name>Mg(2+)</name>
        <dbReference type="ChEBI" id="CHEBI:18420"/>
    </ligand>
</feature>
<evidence type="ECO:0000313" key="13">
    <source>
        <dbReference type="Proteomes" id="UP000322214"/>
    </source>
</evidence>
<keyword evidence="7 9" id="KW-0378">Hydrolase</keyword>
<evidence type="ECO:0000256" key="1">
    <source>
        <dbReference type="ARBA" id="ARBA00000109"/>
    </source>
</evidence>
<evidence type="ECO:0000256" key="2">
    <source>
        <dbReference type="ARBA" id="ARBA00010183"/>
    </source>
</evidence>